<organism evidence="2 3">
    <name type="scientific">Streptomyces lichenis</name>
    <dbReference type="NCBI Taxonomy" id="2306967"/>
    <lineage>
        <taxon>Bacteria</taxon>
        <taxon>Bacillati</taxon>
        <taxon>Actinomycetota</taxon>
        <taxon>Actinomycetes</taxon>
        <taxon>Kitasatosporales</taxon>
        <taxon>Streptomycetaceae</taxon>
        <taxon>Streptomyces</taxon>
    </lineage>
</organism>
<proteinExistence type="predicted"/>
<evidence type="ECO:0000259" key="1">
    <source>
        <dbReference type="Pfam" id="PF04149"/>
    </source>
</evidence>
<accession>A0ABT0I795</accession>
<dbReference type="EMBL" id="JALPTH010000005">
    <property type="protein sequence ID" value="MCK8677184.1"/>
    <property type="molecule type" value="Genomic_DNA"/>
</dbReference>
<dbReference type="InterPro" id="IPR007278">
    <property type="entry name" value="DUF397"/>
</dbReference>
<sequence>MSHCDAATLPVSWWKSSYSDSGAQCVECGILDDRTVAVRDSKDPHGPALLLPRAHLAAFIAAVADGRLRGAR</sequence>
<gene>
    <name evidence="2" type="ORF">M1O15_07235</name>
</gene>
<evidence type="ECO:0000313" key="3">
    <source>
        <dbReference type="Proteomes" id="UP001522868"/>
    </source>
</evidence>
<feature type="domain" description="DUF397" evidence="1">
    <location>
        <begin position="12"/>
        <end position="63"/>
    </location>
</feature>
<dbReference type="RefSeq" id="WP_248632414.1">
    <property type="nucleotide sequence ID" value="NZ_JALPTH010000005.1"/>
</dbReference>
<keyword evidence="3" id="KW-1185">Reference proteome</keyword>
<evidence type="ECO:0000313" key="2">
    <source>
        <dbReference type="EMBL" id="MCK8677184.1"/>
    </source>
</evidence>
<dbReference type="Proteomes" id="UP001522868">
    <property type="component" value="Unassembled WGS sequence"/>
</dbReference>
<name>A0ABT0I795_9ACTN</name>
<reference evidence="2 3" key="1">
    <citation type="submission" date="2022-04" db="EMBL/GenBank/DDBJ databases">
        <title>Streptomyces sp. nov. LCR6-01 isolated from Lichen of Dirinaria sp.</title>
        <authorList>
            <person name="Kanchanasin P."/>
            <person name="Tanasupawat S."/>
            <person name="Phongsopitanun W."/>
        </authorList>
    </citation>
    <scope>NUCLEOTIDE SEQUENCE [LARGE SCALE GENOMIC DNA]</scope>
    <source>
        <strain evidence="2 3">LCR6-01</strain>
    </source>
</reference>
<protein>
    <submittedName>
        <fullName evidence="2">DUF397 domain-containing protein</fullName>
    </submittedName>
</protein>
<comment type="caution">
    <text evidence="2">The sequence shown here is derived from an EMBL/GenBank/DDBJ whole genome shotgun (WGS) entry which is preliminary data.</text>
</comment>
<dbReference type="Pfam" id="PF04149">
    <property type="entry name" value="DUF397"/>
    <property type="match status" value="1"/>
</dbReference>